<gene>
    <name evidence="3" type="ORF">EHV15_26390</name>
</gene>
<dbReference type="InterPro" id="IPR013693">
    <property type="entry name" value="SpoIID/LytB_N"/>
</dbReference>
<feature type="region of interest" description="Disordered" evidence="1">
    <location>
        <begin position="220"/>
        <end position="258"/>
    </location>
</feature>
<proteinExistence type="predicted"/>
<feature type="domain" description="Sporulation stage II protein D amidase enhancer LytB N-terminal" evidence="2">
    <location>
        <begin position="299"/>
        <end position="386"/>
    </location>
</feature>
<name>A0A3P3U731_9BACL</name>
<sequence>MEVITMFKFMGKWIGILAILSMIFTVPLASAAASDEQLDSFASDSTQANIPTVVQKYMEAINTKDWKAFVDSYSPDIQKSYSTFPSKDQLENRTGILSVNSIEVYEVKELPAIHIMEIEPYFKEINTTLYDNVHYYYIGFNYNVSQESEFFYNGVRYELVATGNLDGTEYIIGHENVYDLTSLDKYGYTFKSDAVTKAQNIVDQREKGIIVNFNNEVLPSSENTDDTMKNTEEVEKTSSLDESSAIENEKNENTRDPLELQLERASLEKASKGNSAETIQPFSATSTPSTIKLYITKSGTLKNIGFDSYAKQVLPNEWYASWNKKALQAGAITIKTYAWYNATYPRKPATNYGAHLTDNPDNYQHFVENSNETSTDNAVNDVSGIFMRNSNGKVFDAQYRAGKKGEIGEAFGGVLSQWGTQYIATNYPEYDYYTILSYYYSFSDKSDDYIQVGKY</sequence>
<dbReference type="AlphaFoldDB" id="A0A3P3U731"/>
<dbReference type="Pfam" id="PF08486">
    <property type="entry name" value="SpoIID"/>
    <property type="match status" value="1"/>
</dbReference>
<evidence type="ECO:0000313" key="4">
    <source>
        <dbReference type="Proteomes" id="UP000267017"/>
    </source>
</evidence>
<protein>
    <recommendedName>
        <fullName evidence="2">Sporulation stage II protein D amidase enhancer LytB N-terminal domain-containing protein</fullName>
    </recommendedName>
</protein>
<feature type="compositionally biased region" description="Basic and acidic residues" evidence="1">
    <location>
        <begin position="247"/>
        <end position="258"/>
    </location>
</feature>
<accession>A0A3P3U731</accession>
<organism evidence="3 4">
    <name type="scientific">Paenibacillus oralis</name>
    <dbReference type="NCBI Taxonomy" id="2490856"/>
    <lineage>
        <taxon>Bacteria</taxon>
        <taxon>Bacillati</taxon>
        <taxon>Bacillota</taxon>
        <taxon>Bacilli</taxon>
        <taxon>Bacillales</taxon>
        <taxon>Paenibacillaceae</taxon>
        <taxon>Paenibacillus</taxon>
    </lineage>
</organism>
<comment type="caution">
    <text evidence="3">The sequence shown here is derived from an EMBL/GenBank/DDBJ whole genome shotgun (WGS) entry which is preliminary data.</text>
</comment>
<evidence type="ECO:0000256" key="1">
    <source>
        <dbReference type="SAM" id="MobiDB-lite"/>
    </source>
</evidence>
<dbReference type="EMBL" id="RRCN01000001">
    <property type="protein sequence ID" value="RRJ66050.1"/>
    <property type="molecule type" value="Genomic_DNA"/>
</dbReference>
<keyword evidence="4" id="KW-1185">Reference proteome</keyword>
<feature type="compositionally biased region" description="Basic and acidic residues" evidence="1">
    <location>
        <begin position="226"/>
        <end position="239"/>
    </location>
</feature>
<dbReference type="Proteomes" id="UP000267017">
    <property type="component" value="Unassembled WGS sequence"/>
</dbReference>
<dbReference type="SUPFAM" id="SSF54427">
    <property type="entry name" value="NTF2-like"/>
    <property type="match status" value="1"/>
</dbReference>
<dbReference type="InterPro" id="IPR032710">
    <property type="entry name" value="NTF2-like_dom_sf"/>
</dbReference>
<dbReference type="OrthoDB" id="220114at2"/>
<evidence type="ECO:0000313" key="3">
    <source>
        <dbReference type="EMBL" id="RRJ66050.1"/>
    </source>
</evidence>
<evidence type="ECO:0000259" key="2">
    <source>
        <dbReference type="Pfam" id="PF08486"/>
    </source>
</evidence>
<reference evidence="3 4" key="1">
    <citation type="submission" date="2018-11" db="EMBL/GenBank/DDBJ databases">
        <title>Genome sequencing of Paenibacillus sp. KCOM 3021 (= ChDC PVNT-B20).</title>
        <authorList>
            <person name="Kook J.-K."/>
            <person name="Park S.-N."/>
            <person name="Lim Y.K."/>
        </authorList>
    </citation>
    <scope>NUCLEOTIDE SEQUENCE [LARGE SCALE GENOMIC DNA]</scope>
    <source>
        <strain evidence="3 4">KCOM 3021</strain>
    </source>
</reference>